<protein>
    <submittedName>
        <fullName evidence="2">Uncharacterized protein</fullName>
    </submittedName>
</protein>
<dbReference type="ExpressionAtlas" id="A0A2K3MC39">
    <property type="expression patterns" value="baseline"/>
</dbReference>
<proteinExistence type="predicted"/>
<reference evidence="2 3" key="1">
    <citation type="journal article" date="2014" name="Am. J. Bot.">
        <title>Genome assembly and annotation for red clover (Trifolium pratense; Fabaceae).</title>
        <authorList>
            <person name="Istvanek J."/>
            <person name="Jaros M."/>
            <person name="Krenek A."/>
            <person name="Repkova J."/>
        </authorList>
    </citation>
    <scope>NUCLEOTIDE SEQUENCE [LARGE SCALE GENOMIC DNA]</scope>
    <source>
        <strain evidence="3">cv. Tatra</strain>
        <tissue evidence="2">Young leaves</tissue>
    </source>
</reference>
<sequence>MTKSSLLLASIATAFTVSVSSQSRVSLQEGVTQRGNNGSSVASKKFVPRYDGMRFIETLITAHR</sequence>
<reference evidence="2 3" key="2">
    <citation type="journal article" date="2017" name="Front. Plant Sci.">
        <title>Gene Classification and Mining of Molecular Markers Useful in Red Clover (Trifolium pratense) Breeding.</title>
        <authorList>
            <person name="Istvanek J."/>
            <person name="Dluhosova J."/>
            <person name="Dluhos P."/>
            <person name="Patkova L."/>
            <person name="Nedelnik J."/>
            <person name="Repkova J."/>
        </authorList>
    </citation>
    <scope>NUCLEOTIDE SEQUENCE [LARGE SCALE GENOMIC DNA]</scope>
    <source>
        <strain evidence="3">cv. Tatra</strain>
        <tissue evidence="2">Young leaves</tissue>
    </source>
</reference>
<dbReference type="PANTHER" id="PTHR34683:SF2">
    <property type="entry name" value="EXPRESSED PROTEIN"/>
    <property type="match status" value="1"/>
</dbReference>
<dbReference type="Proteomes" id="UP000236291">
    <property type="component" value="Unassembled WGS sequence"/>
</dbReference>
<gene>
    <name evidence="2" type="ORF">L195_g044449</name>
</gene>
<evidence type="ECO:0000313" key="3">
    <source>
        <dbReference type="Proteomes" id="UP000236291"/>
    </source>
</evidence>
<organism evidence="2 3">
    <name type="scientific">Trifolium pratense</name>
    <name type="common">Red clover</name>
    <dbReference type="NCBI Taxonomy" id="57577"/>
    <lineage>
        <taxon>Eukaryota</taxon>
        <taxon>Viridiplantae</taxon>
        <taxon>Streptophyta</taxon>
        <taxon>Embryophyta</taxon>
        <taxon>Tracheophyta</taxon>
        <taxon>Spermatophyta</taxon>
        <taxon>Magnoliopsida</taxon>
        <taxon>eudicotyledons</taxon>
        <taxon>Gunneridae</taxon>
        <taxon>Pentapetalae</taxon>
        <taxon>rosids</taxon>
        <taxon>fabids</taxon>
        <taxon>Fabales</taxon>
        <taxon>Fabaceae</taxon>
        <taxon>Papilionoideae</taxon>
        <taxon>50 kb inversion clade</taxon>
        <taxon>NPAAA clade</taxon>
        <taxon>Hologalegina</taxon>
        <taxon>IRL clade</taxon>
        <taxon>Trifolieae</taxon>
        <taxon>Trifolium</taxon>
    </lineage>
</organism>
<evidence type="ECO:0000256" key="1">
    <source>
        <dbReference type="SAM" id="SignalP"/>
    </source>
</evidence>
<accession>A0A2K3MC39</accession>
<dbReference type="AlphaFoldDB" id="A0A2K3MC39"/>
<feature type="chain" id="PRO_5014423826" evidence="1">
    <location>
        <begin position="22"/>
        <end position="64"/>
    </location>
</feature>
<name>A0A2K3MC39_TRIPR</name>
<comment type="caution">
    <text evidence="2">The sequence shown here is derived from an EMBL/GenBank/DDBJ whole genome shotgun (WGS) entry which is preliminary data.</text>
</comment>
<dbReference type="EMBL" id="ASHM01056302">
    <property type="protein sequence ID" value="PNX88346.1"/>
    <property type="molecule type" value="Genomic_DNA"/>
</dbReference>
<keyword evidence="1" id="KW-0732">Signal</keyword>
<evidence type="ECO:0000313" key="2">
    <source>
        <dbReference type="EMBL" id="PNX88346.1"/>
    </source>
</evidence>
<dbReference type="PANTHER" id="PTHR34683">
    <property type="entry name" value="EXPRESSED PROTEIN-RELATED"/>
    <property type="match status" value="1"/>
</dbReference>
<feature type="signal peptide" evidence="1">
    <location>
        <begin position="1"/>
        <end position="21"/>
    </location>
</feature>